<comment type="catalytic activity">
    <reaction evidence="10">
        <text>[(1-&gt;4)-N-acetyl-beta-D-glucosaminyl](n) + UDP-N-acetyl-alpha-D-glucosamine = [(1-&gt;4)-N-acetyl-beta-D-glucosaminyl](n+1) + UDP + H(+)</text>
        <dbReference type="Rhea" id="RHEA:16637"/>
        <dbReference type="Rhea" id="RHEA-COMP:9593"/>
        <dbReference type="Rhea" id="RHEA-COMP:9595"/>
        <dbReference type="ChEBI" id="CHEBI:15378"/>
        <dbReference type="ChEBI" id="CHEBI:17029"/>
        <dbReference type="ChEBI" id="CHEBI:57705"/>
        <dbReference type="ChEBI" id="CHEBI:58223"/>
        <dbReference type="EC" id="2.4.1.16"/>
    </reaction>
    <physiologicalReaction direction="left-to-right" evidence="10">
        <dbReference type="Rhea" id="RHEA:16638"/>
    </physiologicalReaction>
</comment>
<evidence type="ECO:0000256" key="7">
    <source>
        <dbReference type="ARBA" id="ARBA00022989"/>
    </source>
</evidence>
<dbReference type="Pfam" id="PF00172">
    <property type="entry name" value="Zn_clus"/>
    <property type="match status" value="1"/>
</dbReference>
<dbReference type="InterPro" id="IPR004835">
    <property type="entry name" value="Chitin_synth"/>
</dbReference>
<evidence type="ECO:0000256" key="2">
    <source>
        <dbReference type="ARBA" id="ARBA00012543"/>
    </source>
</evidence>
<evidence type="ECO:0000256" key="1">
    <source>
        <dbReference type="ARBA" id="ARBA00004651"/>
    </source>
</evidence>
<evidence type="ECO:0000256" key="12">
    <source>
        <dbReference type="SAM" id="Phobius"/>
    </source>
</evidence>
<feature type="transmembrane region" description="Helical" evidence="12">
    <location>
        <begin position="291"/>
        <end position="312"/>
    </location>
</feature>
<feature type="compositionally biased region" description="Polar residues" evidence="11">
    <location>
        <begin position="1898"/>
        <end position="1909"/>
    </location>
</feature>
<keyword evidence="4" id="KW-0328">Glycosyltransferase</keyword>
<dbReference type="Pfam" id="PF22997">
    <property type="entry name" value="CHS4"/>
    <property type="match status" value="1"/>
</dbReference>
<dbReference type="PROSITE" id="PS50048">
    <property type="entry name" value="ZN2_CY6_FUNGAL_2"/>
    <property type="match status" value="1"/>
</dbReference>
<dbReference type="PROSITE" id="PS00463">
    <property type="entry name" value="ZN2_CY6_FUNGAL_1"/>
    <property type="match status" value="1"/>
</dbReference>
<feature type="compositionally biased region" description="Polar residues" evidence="11">
    <location>
        <begin position="131"/>
        <end position="145"/>
    </location>
</feature>
<dbReference type="InterPro" id="IPR029044">
    <property type="entry name" value="Nucleotide-diphossugar_trans"/>
</dbReference>
<dbReference type="SMART" id="SM01117">
    <property type="entry name" value="Cyt-b5"/>
    <property type="match status" value="1"/>
</dbReference>
<name>A0A9P6WMW3_9ASCO</name>
<evidence type="ECO:0000256" key="8">
    <source>
        <dbReference type="ARBA" id="ARBA00023136"/>
    </source>
</evidence>
<feature type="domain" description="Zn(2)-C6 fungal-type" evidence="13">
    <location>
        <begin position="1275"/>
        <end position="1306"/>
    </location>
</feature>
<feature type="transmembrane region" description="Helical" evidence="12">
    <location>
        <begin position="1101"/>
        <end position="1129"/>
    </location>
</feature>
<dbReference type="SMART" id="SM00066">
    <property type="entry name" value="GAL4"/>
    <property type="match status" value="1"/>
</dbReference>
<keyword evidence="3" id="KW-1003">Cell membrane</keyword>
<dbReference type="InterPro" id="IPR036864">
    <property type="entry name" value="Zn2-C6_fun-type_DNA-bd_sf"/>
</dbReference>
<feature type="transmembrane region" description="Helical" evidence="12">
    <location>
        <begin position="1511"/>
        <end position="1530"/>
    </location>
</feature>
<keyword evidence="9" id="KW-0325">Glycoprotein</keyword>
<dbReference type="CDD" id="cd00067">
    <property type="entry name" value="GAL4"/>
    <property type="match status" value="1"/>
</dbReference>
<gene>
    <name evidence="14" type="primary">CHS3</name>
    <name evidence="14" type="ORF">C6P40_003975</name>
</gene>
<reference evidence="14" key="1">
    <citation type="submission" date="2020-11" db="EMBL/GenBank/DDBJ databases">
        <title>Kefir isolates.</title>
        <authorList>
            <person name="Marcisauskas S."/>
            <person name="Kim Y."/>
            <person name="Blasche S."/>
        </authorList>
    </citation>
    <scope>NUCLEOTIDE SEQUENCE</scope>
    <source>
        <strain evidence="14">Olga-1</strain>
    </source>
</reference>
<evidence type="ECO:0000256" key="10">
    <source>
        <dbReference type="ARBA" id="ARBA00049510"/>
    </source>
</evidence>
<keyword evidence="7 12" id="KW-1133">Transmembrane helix</keyword>
<dbReference type="GO" id="GO:0006031">
    <property type="term" value="P:chitin biosynthetic process"/>
    <property type="evidence" value="ECO:0007669"/>
    <property type="project" value="TreeGrafter"/>
</dbReference>
<organism evidence="14 15">
    <name type="scientific">Pichia californica</name>
    <dbReference type="NCBI Taxonomy" id="460514"/>
    <lineage>
        <taxon>Eukaryota</taxon>
        <taxon>Fungi</taxon>
        <taxon>Dikarya</taxon>
        <taxon>Ascomycota</taxon>
        <taxon>Saccharomycotina</taxon>
        <taxon>Pichiomycetes</taxon>
        <taxon>Pichiales</taxon>
        <taxon>Pichiaceae</taxon>
        <taxon>Pichia</taxon>
    </lineage>
</organism>
<evidence type="ECO:0000256" key="5">
    <source>
        <dbReference type="ARBA" id="ARBA00022679"/>
    </source>
</evidence>
<dbReference type="PANTHER" id="PTHR22914">
    <property type="entry name" value="CHITIN SYNTHASE"/>
    <property type="match status" value="1"/>
</dbReference>
<keyword evidence="8 12" id="KW-0472">Membrane</keyword>
<feature type="compositionally biased region" description="Low complexity" evidence="11">
    <location>
        <begin position="55"/>
        <end position="77"/>
    </location>
</feature>
<evidence type="ECO:0000256" key="11">
    <source>
        <dbReference type="SAM" id="MobiDB-lite"/>
    </source>
</evidence>
<feature type="transmembrane region" description="Helical" evidence="12">
    <location>
        <begin position="1135"/>
        <end position="1154"/>
    </location>
</feature>
<dbReference type="Proteomes" id="UP000697127">
    <property type="component" value="Unassembled WGS sequence"/>
</dbReference>
<feature type="transmembrane region" description="Helical" evidence="12">
    <location>
        <begin position="258"/>
        <end position="279"/>
    </location>
</feature>
<dbReference type="SUPFAM" id="SSF53448">
    <property type="entry name" value="Nucleotide-diphospho-sugar transferases"/>
    <property type="match status" value="1"/>
</dbReference>
<dbReference type="Pfam" id="PF03142">
    <property type="entry name" value="Chitin_synth_2"/>
    <property type="match status" value="1"/>
</dbReference>
<proteinExistence type="predicted"/>
<evidence type="ECO:0000256" key="3">
    <source>
        <dbReference type="ARBA" id="ARBA00022475"/>
    </source>
</evidence>
<dbReference type="InterPro" id="IPR001199">
    <property type="entry name" value="Cyt_B5-like_heme/steroid-bd"/>
</dbReference>
<evidence type="ECO:0000313" key="14">
    <source>
        <dbReference type="EMBL" id="KAG0690027.1"/>
    </source>
</evidence>
<accession>A0A9P6WMW3</accession>
<feature type="region of interest" description="Disordered" evidence="11">
    <location>
        <begin position="1"/>
        <end position="98"/>
    </location>
</feature>
<dbReference type="CDD" id="cd04190">
    <property type="entry name" value="Chitin_synth_C"/>
    <property type="match status" value="1"/>
</dbReference>
<dbReference type="GO" id="GO:0005886">
    <property type="term" value="C:plasma membrane"/>
    <property type="evidence" value="ECO:0007669"/>
    <property type="project" value="UniProtKB-SubCell"/>
</dbReference>
<feature type="compositionally biased region" description="Polar residues" evidence="11">
    <location>
        <begin position="78"/>
        <end position="98"/>
    </location>
</feature>
<evidence type="ECO:0000313" key="15">
    <source>
        <dbReference type="Proteomes" id="UP000697127"/>
    </source>
</evidence>
<dbReference type="GO" id="GO:0000981">
    <property type="term" value="F:DNA-binding transcription factor activity, RNA polymerase II-specific"/>
    <property type="evidence" value="ECO:0007669"/>
    <property type="project" value="InterPro"/>
</dbReference>
<evidence type="ECO:0000256" key="6">
    <source>
        <dbReference type="ARBA" id="ARBA00022692"/>
    </source>
</evidence>
<feature type="transmembrane region" description="Helical" evidence="12">
    <location>
        <begin position="542"/>
        <end position="565"/>
    </location>
</feature>
<evidence type="ECO:0000256" key="4">
    <source>
        <dbReference type="ARBA" id="ARBA00022676"/>
    </source>
</evidence>
<keyword evidence="5" id="KW-0808">Transferase</keyword>
<feature type="region of interest" description="Disordered" evidence="11">
    <location>
        <begin position="1896"/>
        <end position="1915"/>
    </location>
</feature>
<dbReference type="GO" id="GO:0030428">
    <property type="term" value="C:cell septum"/>
    <property type="evidence" value="ECO:0007669"/>
    <property type="project" value="TreeGrafter"/>
</dbReference>
<sequence length="2118" mass="241653">MLDRNSAFGNGSGNPNTGSSGIPTSGSTHGSLDEESGTFKRKRSLVRRDRARPVSIQASSRNSRISRNTISNSNSARQSQYQDNNGISNPNDYFIDNNSNDIQLQNMNAFSSSNNLSNKKTSSAYTFKNDYGNNNHDSIPSQFAGQPNPFVIDEEHEDSFNNSNTIDNDSHQFNDIKNNYTTNTQTSSSNQPREIYHLNDEYEDEDRSNPNQFSNFNNINSEINNYQDEKTSLTNDYYTAVPPKGLELEENEKNYSYWKIYCYIISFWAPPPLLSFFGMKTKDRQFAWREKIGLISIILVIAAIIAFLTFGFTRTTCTNLVTRVSPQQVSSIYLVVNGRAYDLSRSTHPEAAGIDEGSNVLYPPINAGGKDGSLLFQNVNGNCKGLILPRENTTIPTEDDSMAWYMPCKIMELDGSTSPNFTFEYYDGYACHSSSLARKSFYSLDVTGDVYYTWDQVANSTRNLIVYNGHVIDMDLIDWLYTDQLTYPQLFDDLKNDKTLTGYDISLLLTEPHQRQAADCLIEIAKIGVVDVTTVGCIASTVVLWVSLVFVLSIAFAQFFVAVYFKIFVSPYQGVSKATVKEMNDRNNEIENWVDDPYNSAPLVDVPKKRRADYHSKFKKSLRLSWGGDIDEFIGDNNKNIELEREQKDNYQPEYITMTTEAYIMSNENKKRSRSMSRSSMLSTSNLTLNPFKTNDPFENEEIETLDPKIISSDVIPQPPVNWEPFGYPLVHNMCLVTCYSEDEDGIRTTVDSIATTDYPNSHKLIVIICDGLITGAGNDRSTPDICLDMMTDLVIPKEDVKPYSYVSVAQGAKRHNMAKVYAGFYKYDDSTIPIEKQQKIPVLLIVKCGTPDELTSAKPGNRGKRDSQIILMGFLQNVTFNDRMTSLHYEMLKAIWQVTGLMATMYETILMVDADTLVYPDSLTHMIAEMVKDPEIMGLCGETKIANKAQSWVTAIQVFEYYISHHQAKAFESVFGSVTCLPGCFCMYRIKSPKSTNVWVPILANSDIVEKYSDNVLDSLHKKNLLLLGEDRYLTSLMLRTFPRRKQVFVPKAACKTIVPDTFKVLLSQRRRWINSTVHNLMELALIRDLCGSFCLSMQFVIIIQLIGTLVLPTSITFTLYIIIISIVSKPTPVLSLVLMGIIFGLPALLIVVTVSNLVYVIWMLIYLFALPIWNFVLPTYAYWKFDDFSWGDTRKTEGADKGGHGDSNGEFDGSQIKQMTWREYEIQRKEYDESTRENHGLGNKTINKTEVSIASVYHPGNYDYEPEDRASVVCSACKKKKIKCDRQKPCSNCIKASSINSCNFNYEVKRSDTNDIQIIEGGVSDINDISPSSGITNNNSNYSNTNTIISNIKPWTYPMKPSYSEAPQSPSSQNKMLHFSLDSHNDGENLTGKSSIFDIKFDLHTNHLIFRKPSRTFTSMEVLSTYIKQDKLLSIKFILSFKEMLKKESKLWKAKNFRKNFDICDTYFGDTKVDCDNKELNTLVEKMICNNYYAILERLSYFQTELNKILFNSYIPMGVIQLIFHHYFSMKREGIVFKKPKKNFEYGSIALITSLVELTNIFTKYDNSIFNFPLTQNNNDFNELSVLLLNASNYKRKCSIFAVYTLLNLRFSLMIYGDAQSAGMSLQNTYPLFQSAVNICIEMGLNVDQDKVSYIDYESFGNISAEVNELAFAKEIPVESIKALWNQLLIIDASYYTVFSSFTYIDDRFNHGFYQMPNSTNKATVRFVTVIREVSLTFLGKNKRSFRELFEALNKITNLLSSFESFDDFELVEKNEDKWETFAIKFKLLRLLSRLLYYIFSLIGKENITERFSADTLNDERNKEILEILKHECTIKCKLIYFIALNTILKISKSNLKYKFLHYNREIFSAWIGLQAAFFVNLVVNQDMEDQKKKSQSGIFPNSTDSPENFKLPEPPVFETKALEDALYDYNISKHSKLINYVESASKPSSVISLLSLVYEKLLEIPILFSDYKFFIMTKMFIIGIYFLYCYLKVHCEKEFVINENFGKLKTLTSEVISRLYASNRLSHLAPAEQIMTDLDENQASDKTKKNICNAKYPNQTSSIGTINGNANTQTSNFDIPSVSQINDITSSIFDDEAMMFIFNDIEKHFNSIFTN</sequence>
<comment type="subcellular location">
    <subcellularLocation>
        <location evidence="1">Cell membrane</location>
        <topology evidence="1">Multi-pass membrane protein</topology>
    </subcellularLocation>
</comment>
<dbReference type="PANTHER" id="PTHR22914:SF16">
    <property type="entry name" value="CHITIN SYNTHASE 3"/>
    <property type="match status" value="1"/>
</dbReference>
<dbReference type="EC" id="2.4.1.16" evidence="2"/>
<dbReference type="SUPFAM" id="SSF57701">
    <property type="entry name" value="Zn2/Cys6 DNA-binding domain"/>
    <property type="match status" value="1"/>
</dbReference>
<evidence type="ECO:0000256" key="9">
    <source>
        <dbReference type="ARBA" id="ARBA00023180"/>
    </source>
</evidence>
<keyword evidence="6 12" id="KW-0812">Transmembrane</keyword>
<feature type="compositionally biased region" description="Low complexity" evidence="11">
    <location>
        <begin position="13"/>
        <end position="30"/>
    </location>
</feature>
<dbReference type="Gene3D" id="3.90.550.10">
    <property type="entry name" value="Spore Coat Polysaccharide Biosynthesis Protein SpsA, Chain A"/>
    <property type="match status" value="1"/>
</dbReference>
<dbReference type="GO" id="GO:0008270">
    <property type="term" value="F:zinc ion binding"/>
    <property type="evidence" value="ECO:0007669"/>
    <property type="project" value="InterPro"/>
</dbReference>
<dbReference type="InterPro" id="IPR054295">
    <property type="entry name" value="CHS4-like_dom"/>
</dbReference>
<keyword evidence="15" id="KW-1185">Reference proteome</keyword>
<protein>
    <recommendedName>
        <fullName evidence="2">chitin synthase</fullName>
        <ecNumber evidence="2">2.4.1.16</ecNumber>
    </recommendedName>
</protein>
<feature type="region of interest" description="Disordered" evidence="11">
    <location>
        <begin position="127"/>
        <end position="149"/>
    </location>
</feature>
<dbReference type="OrthoDB" id="370884at2759"/>
<feature type="transmembrane region" description="Helical" evidence="12">
    <location>
        <begin position="1161"/>
        <end position="1185"/>
    </location>
</feature>
<dbReference type="Gene3D" id="4.10.240.10">
    <property type="entry name" value="Zn(2)-C6 fungal-type DNA-binding domain"/>
    <property type="match status" value="1"/>
</dbReference>
<evidence type="ECO:0000259" key="13">
    <source>
        <dbReference type="PROSITE" id="PS50048"/>
    </source>
</evidence>
<dbReference type="GO" id="GO:0004100">
    <property type="term" value="F:chitin synthase activity"/>
    <property type="evidence" value="ECO:0007669"/>
    <property type="project" value="UniProtKB-EC"/>
</dbReference>
<dbReference type="EMBL" id="PUHW01000049">
    <property type="protein sequence ID" value="KAG0690027.1"/>
    <property type="molecule type" value="Genomic_DNA"/>
</dbReference>
<comment type="caution">
    <text evidence="14">The sequence shown here is derived from an EMBL/GenBank/DDBJ whole genome shotgun (WGS) entry which is preliminary data.</text>
</comment>
<dbReference type="InterPro" id="IPR001138">
    <property type="entry name" value="Zn2Cys6_DnaBD"/>
</dbReference>